<dbReference type="Bgee" id="ENSOCUG00000003128">
    <property type="expression patterns" value="Expressed in blood and 15 other cell types or tissues"/>
</dbReference>
<dbReference type="Proteomes" id="UP000001811">
    <property type="component" value="Unplaced"/>
</dbReference>
<keyword evidence="2" id="KW-1133">Transmembrane helix</keyword>
<dbReference type="Ensembl" id="ENSOCUT00000003124.3">
    <property type="protein sequence ID" value="ENSOCUP00000002712.3"/>
    <property type="gene ID" value="ENSOCUG00000003128.3"/>
</dbReference>
<evidence type="ECO:0000313" key="5">
    <source>
        <dbReference type="Proteomes" id="UP000001811"/>
    </source>
</evidence>
<reference evidence="4" key="2">
    <citation type="submission" date="2025-08" db="UniProtKB">
        <authorList>
            <consortium name="Ensembl"/>
        </authorList>
    </citation>
    <scope>IDENTIFICATION</scope>
    <source>
        <strain evidence="4">Thorbecke</strain>
    </source>
</reference>
<name>G1SJ24_RABIT</name>
<evidence type="ECO:0000256" key="2">
    <source>
        <dbReference type="SAM" id="Phobius"/>
    </source>
</evidence>
<reference evidence="4" key="3">
    <citation type="submission" date="2025-09" db="UniProtKB">
        <authorList>
            <consortium name="Ensembl"/>
        </authorList>
    </citation>
    <scope>IDENTIFICATION</scope>
    <source>
        <strain evidence="4">Thorbecke</strain>
    </source>
</reference>
<feature type="signal peptide" evidence="3">
    <location>
        <begin position="1"/>
        <end position="20"/>
    </location>
</feature>
<dbReference type="PaxDb" id="9986-ENSOCUP00000002712"/>
<keyword evidence="5" id="KW-1185">Reference proteome</keyword>
<dbReference type="AlphaFoldDB" id="G1SJ24"/>
<dbReference type="GeneTree" id="ENSGT00390000000409"/>
<sequence length="106" mass="11371">MGLSSPVRRALLFLLDVGSAQVLETGKAAGTDIDFKYAIIGAAVGVAISAGFLALKICVIRKHLWDNESSDLRSTVVGLSDSTVRKKRTPRLNPSFSKKDAQVIEL</sequence>
<organism evidence="4 5">
    <name type="scientific">Oryctolagus cuniculus</name>
    <name type="common">Rabbit</name>
    <dbReference type="NCBI Taxonomy" id="9986"/>
    <lineage>
        <taxon>Eukaryota</taxon>
        <taxon>Metazoa</taxon>
        <taxon>Chordata</taxon>
        <taxon>Craniata</taxon>
        <taxon>Vertebrata</taxon>
        <taxon>Euteleostomi</taxon>
        <taxon>Mammalia</taxon>
        <taxon>Eutheria</taxon>
        <taxon>Euarchontoglires</taxon>
        <taxon>Glires</taxon>
        <taxon>Lagomorpha</taxon>
        <taxon>Leporidae</taxon>
        <taxon>Oryctolagus</taxon>
    </lineage>
</organism>
<keyword evidence="3" id="KW-0732">Signal</keyword>
<dbReference type="InterPro" id="IPR029395">
    <property type="entry name" value="DUF4514"/>
</dbReference>
<dbReference type="PANTHER" id="PTHR37857:SF1">
    <property type="entry name" value="TRANSMEMBRANE PROTEIN 273"/>
    <property type="match status" value="1"/>
</dbReference>
<dbReference type="eggNOG" id="ENOG502SWNF">
    <property type="taxonomic scope" value="Eukaryota"/>
</dbReference>
<evidence type="ECO:0000256" key="1">
    <source>
        <dbReference type="SAM" id="MobiDB-lite"/>
    </source>
</evidence>
<feature type="region of interest" description="Disordered" evidence="1">
    <location>
        <begin position="87"/>
        <end position="106"/>
    </location>
</feature>
<dbReference type="Pfam" id="PF14986">
    <property type="entry name" value="DUF4514"/>
    <property type="match status" value="1"/>
</dbReference>
<feature type="chain" id="PRO_5023861951" evidence="3">
    <location>
        <begin position="21"/>
        <end position="106"/>
    </location>
</feature>
<feature type="transmembrane region" description="Helical" evidence="2">
    <location>
        <begin position="36"/>
        <end position="55"/>
    </location>
</feature>
<protein>
    <submittedName>
        <fullName evidence="4">Uncharacterized protein</fullName>
    </submittedName>
</protein>
<accession>G1SJ24</accession>
<dbReference type="PANTHER" id="PTHR37857">
    <property type="entry name" value="TRANSMEMBRANE PROTEIN 273"/>
    <property type="match status" value="1"/>
</dbReference>
<reference evidence="4 5" key="1">
    <citation type="journal article" date="2011" name="Nature">
        <title>A high-resolution map of human evolutionary constraint using 29 mammals.</title>
        <authorList>
            <person name="Lindblad-Toh K."/>
            <person name="Garber M."/>
            <person name="Zuk O."/>
            <person name="Lin M.F."/>
            <person name="Parker B.J."/>
            <person name="Washietl S."/>
            <person name="Kheradpour P."/>
            <person name="Ernst J."/>
            <person name="Jordan G."/>
            <person name="Mauceli E."/>
            <person name="Ward L.D."/>
            <person name="Lowe C.B."/>
            <person name="Holloway A.K."/>
            <person name="Clamp M."/>
            <person name="Gnerre S."/>
            <person name="Alfoldi J."/>
            <person name="Beal K."/>
            <person name="Chang J."/>
            <person name="Clawson H."/>
            <person name="Cuff J."/>
            <person name="Di Palma F."/>
            <person name="Fitzgerald S."/>
            <person name="Flicek P."/>
            <person name="Guttman M."/>
            <person name="Hubisz M.J."/>
            <person name="Jaffe D.B."/>
            <person name="Jungreis I."/>
            <person name="Kent W.J."/>
            <person name="Kostka D."/>
            <person name="Lara M."/>
            <person name="Martins A.L."/>
            <person name="Massingham T."/>
            <person name="Moltke I."/>
            <person name="Raney B.J."/>
            <person name="Rasmussen M.D."/>
            <person name="Robinson J."/>
            <person name="Stark A."/>
            <person name="Vilella A.J."/>
            <person name="Wen J."/>
            <person name="Xie X."/>
            <person name="Zody M.C."/>
            <person name="Baldwin J."/>
            <person name="Bloom T."/>
            <person name="Chin C.W."/>
            <person name="Heiman D."/>
            <person name="Nicol R."/>
            <person name="Nusbaum C."/>
            <person name="Young S."/>
            <person name="Wilkinson J."/>
            <person name="Worley K.C."/>
            <person name="Kovar C.L."/>
            <person name="Muzny D.M."/>
            <person name="Gibbs R.A."/>
            <person name="Cree A."/>
            <person name="Dihn H.H."/>
            <person name="Fowler G."/>
            <person name="Jhangiani S."/>
            <person name="Joshi V."/>
            <person name="Lee S."/>
            <person name="Lewis L.R."/>
            <person name="Nazareth L.V."/>
            <person name="Okwuonu G."/>
            <person name="Santibanez J."/>
            <person name="Warren W.C."/>
            <person name="Mardis E.R."/>
            <person name="Weinstock G.M."/>
            <person name="Wilson R.K."/>
            <person name="Delehaunty K."/>
            <person name="Dooling D."/>
            <person name="Fronik C."/>
            <person name="Fulton L."/>
            <person name="Fulton B."/>
            <person name="Graves T."/>
            <person name="Minx P."/>
            <person name="Sodergren E."/>
            <person name="Birney E."/>
            <person name="Margulies E.H."/>
            <person name="Herrero J."/>
            <person name="Green E.D."/>
            <person name="Haussler D."/>
            <person name="Siepel A."/>
            <person name="Goldman N."/>
            <person name="Pollard K.S."/>
            <person name="Pedersen J.S."/>
            <person name="Lander E.S."/>
            <person name="Kellis M."/>
        </authorList>
    </citation>
    <scope>NUCLEOTIDE SEQUENCE [LARGE SCALE GENOMIC DNA]</scope>
    <source>
        <strain evidence="5">Thorbecke</strain>
    </source>
</reference>
<evidence type="ECO:0000256" key="3">
    <source>
        <dbReference type="SAM" id="SignalP"/>
    </source>
</evidence>
<dbReference type="InParanoid" id="G1SJ24"/>
<keyword evidence="2" id="KW-0812">Transmembrane</keyword>
<dbReference type="HOGENOM" id="CLU_176398_0_0_1"/>
<proteinExistence type="predicted"/>
<evidence type="ECO:0000313" key="4">
    <source>
        <dbReference type="Ensembl" id="ENSOCUP00000002712.3"/>
    </source>
</evidence>
<keyword evidence="2" id="KW-0472">Membrane</keyword>
<feature type="compositionally biased region" description="Basic and acidic residues" evidence="1">
    <location>
        <begin position="97"/>
        <end position="106"/>
    </location>
</feature>
<dbReference type="SMR" id="G1SJ24"/>